<dbReference type="Proteomes" id="UP000638014">
    <property type="component" value="Unassembled WGS sequence"/>
</dbReference>
<dbReference type="InterPro" id="IPR046668">
    <property type="entry name" value="DUF6538"/>
</dbReference>
<dbReference type="GO" id="GO:0003677">
    <property type="term" value="F:DNA binding"/>
    <property type="evidence" value="ECO:0007669"/>
    <property type="project" value="UniProtKB-KW"/>
</dbReference>
<sequence>MPLMTSPWKHPQTGVYYFRRAVPADIKKAVGRSLIKKTLGTKDPEEAKRLIVPHIAESDELFRMARLRADQEVSHSITAKDAAIIASRWYERMKDEIDAKGGDVGFVSKIVHEDGSISFEESTDLLRIVGNDIHFASDAQLDLLGEQLGTFIDEQLQVETLSVSKGSDQYRWIAKEFFIFLHELEGLSKARMLNNWNYKSAPSIADSVLSVDKTRDKANAPRPVEGKGPLLSQVLASYLDAEKAKVGENLSRLKSLDSYEASFKRFVEIVGDIPVDGLTSHHVIQFRDTSLKLPKSKTQQIRSMPIERQITYAKTNELTLVSPSTVKNTLKHVSTIINFAVEADFISVNPVQRVKKPQAKKVVDASELERGYGAEELDKIFSHEQFRDASAHKRHGWASYWIPLICRYTGARLNEIGQLNTSDIQQEGSVYYFNIRRGKGQSVKADSSVRHVPIHRHLIELGLLDYAESIGEGPLFPQVPRSKQTGSTTSALSKWWANIVRGQGVDPKAPAHEFRHTIKTELRGLSVPDSVSDRITGHSAKGEGGRYGSVSLEFRQEVIDKITPVSVGRIFNRD</sequence>
<keyword evidence="7" id="KW-1185">Reference proteome</keyword>
<name>A0A8J6QHI3_9GAMM</name>
<dbReference type="EMBL" id="JACXAF010000003">
    <property type="protein sequence ID" value="MBD1388557.1"/>
    <property type="molecule type" value="Genomic_DNA"/>
</dbReference>
<dbReference type="AlphaFoldDB" id="A0A8J6QHI3"/>
<keyword evidence="2" id="KW-0229">DNA integration</keyword>
<dbReference type="PANTHER" id="PTHR30349:SF64">
    <property type="entry name" value="PROPHAGE INTEGRASE INTD-RELATED"/>
    <property type="match status" value="1"/>
</dbReference>
<evidence type="ECO:0000259" key="5">
    <source>
        <dbReference type="PROSITE" id="PS51898"/>
    </source>
</evidence>
<evidence type="ECO:0000256" key="1">
    <source>
        <dbReference type="ARBA" id="ARBA00008857"/>
    </source>
</evidence>
<feature type="domain" description="Tyr recombinase" evidence="5">
    <location>
        <begin position="367"/>
        <end position="560"/>
    </location>
</feature>
<evidence type="ECO:0000313" key="7">
    <source>
        <dbReference type="Proteomes" id="UP000638014"/>
    </source>
</evidence>
<dbReference type="Pfam" id="PF20172">
    <property type="entry name" value="DUF6538"/>
    <property type="match status" value="1"/>
</dbReference>
<keyword evidence="4" id="KW-0233">DNA recombination</keyword>
<comment type="similarity">
    <text evidence="1">Belongs to the 'phage' integrase family.</text>
</comment>
<accession>A0A8J6QHI3</accession>
<dbReference type="Gene3D" id="1.10.443.10">
    <property type="entry name" value="Intergrase catalytic core"/>
    <property type="match status" value="1"/>
</dbReference>
<protein>
    <submittedName>
        <fullName evidence="6">Site-specific integrase</fullName>
    </submittedName>
</protein>
<gene>
    <name evidence="6" type="ORF">IC617_03875</name>
</gene>
<dbReference type="GO" id="GO:0006310">
    <property type="term" value="P:DNA recombination"/>
    <property type="evidence" value="ECO:0007669"/>
    <property type="project" value="UniProtKB-KW"/>
</dbReference>
<proteinExistence type="inferred from homology"/>
<comment type="caution">
    <text evidence="6">The sequence shown here is derived from an EMBL/GenBank/DDBJ whole genome shotgun (WGS) entry which is preliminary data.</text>
</comment>
<dbReference type="SUPFAM" id="SSF56349">
    <property type="entry name" value="DNA breaking-rejoining enzymes"/>
    <property type="match status" value="1"/>
</dbReference>
<evidence type="ECO:0000256" key="4">
    <source>
        <dbReference type="ARBA" id="ARBA00023172"/>
    </source>
</evidence>
<organism evidence="6 7">
    <name type="scientific">Neiella litorisoli</name>
    <dbReference type="NCBI Taxonomy" id="2771431"/>
    <lineage>
        <taxon>Bacteria</taxon>
        <taxon>Pseudomonadati</taxon>
        <taxon>Pseudomonadota</taxon>
        <taxon>Gammaproteobacteria</taxon>
        <taxon>Alteromonadales</taxon>
        <taxon>Echinimonadaceae</taxon>
        <taxon>Neiella</taxon>
    </lineage>
</organism>
<evidence type="ECO:0000313" key="6">
    <source>
        <dbReference type="EMBL" id="MBD1388557.1"/>
    </source>
</evidence>
<keyword evidence="3" id="KW-0238">DNA-binding</keyword>
<reference evidence="6" key="1">
    <citation type="submission" date="2020-09" db="EMBL/GenBank/DDBJ databases">
        <title>A novel bacterium of genus Neiella, isolated from South China Sea.</title>
        <authorList>
            <person name="Huang H."/>
            <person name="Mo K."/>
            <person name="Hu Y."/>
        </authorList>
    </citation>
    <scope>NUCLEOTIDE SEQUENCE</scope>
    <source>
        <strain evidence="6">HB171785</strain>
    </source>
</reference>
<dbReference type="PANTHER" id="PTHR30349">
    <property type="entry name" value="PHAGE INTEGRASE-RELATED"/>
    <property type="match status" value="1"/>
</dbReference>
<dbReference type="PROSITE" id="PS51898">
    <property type="entry name" value="TYR_RECOMBINASE"/>
    <property type="match status" value="1"/>
</dbReference>
<evidence type="ECO:0000256" key="2">
    <source>
        <dbReference type="ARBA" id="ARBA00022908"/>
    </source>
</evidence>
<dbReference type="GO" id="GO:0015074">
    <property type="term" value="P:DNA integration"/>
    <property type="evidence" value="ECO:0007669"/>
    <property type="project" value="UniProtKB-KW"/>
</dbReference>
<dbReference type="RefSeq" id="WP_191143652.1">
    <property type="nucleotide sequence ID" value="NZ_JACXAF010000003.1"/>
</dbReference>
<dbReference type="InterPro" id="IPR011010">
    <property type="entry name" value="DNA_brk_join_enz"/>
</dbReference>
<dbReference type="InterPro" id="IPR010998">
    <property type="entry name" value="Integrase_recombinase_N"/>
</dbReference>
<evidence type="ECO:0000256" key="3">
    <source>
        <dbReference type="ARBA" id="ARBA00023125"/>
    </source>
</evidence>
<dbReference type="InterPro" id="IPR050090">
    <property type="entry name" value="Tyrosine_recombinase_XerCD"/>
</dbReference>
<dbReference type="Gene3D" id="1.10.150.130">
    <property type="match status" value="1"/>
</dbReference>
<dbReference type="InterPro" id="IPR013762">
    <property type="entry name" value="Integrase-like_cat_sf"/>
</dbReference>
<dbReference type="CDD" id="cd01184">
    <property type="entry name" value="INT_C_like_1"/>
    <property type="match status" value="1"/>
</dbReference>
<dbReference type="InterPro" id="IPR002104">
    <property type="entry name" value="Integrase_catalytic"/>
</dbReference>
<dbReference type="Pfam" id="PF00589">
    <property type="entry name" value="Phage_integrase"/>
    <property type="match status" value="1"/>
</dbReference>